<accession>A0A2T9Y5D6</accession>
<name>A0A2T9Y5D6_9FUNG</name>
<dbReference type="Proteomes" id="UP000245383">
    <property type="component" value="Unassembled WGS sequence"/>
</dbReference>
<comment type="caution">
    <text evidence="1">The sequence shown here is derived from an EMBL/GenBank/DDBJ whole genome shotgun (WGS) entry which is preliminary data.</text>
</comment>
<sequence length="343" mass="36288">MTALLSAVAAQVTITNPTDSRIINEIREDYDDFIRAANAAIADLMTKNNVATEAAKNALTGQTTVPATYNESTIKALLTAAPQILQYPAVWDVIDRNPTVITNPTDSRILKEISDDYDDFARAANAAIVDLMKKNNAAAEAAKKALSGKTTVPATYNEATIKALLTAAPQILQYPAVWDLTCTSNGSNNNNSNNIKGNPTVITNPTDSRILKEISDDYDDFARAANAAIVDLMKKNNAAAEAAKKALSGKTTVPATYNEATIKALLTAAPQILQYPAVWDVIDSNNANETLDADDLVFSMPSSSSSGGNNASKKSGSSAIKFSMFYGLSIVGISALSGLNSLI</sequence>
<gene>
    <name evidence="1" type="ORF">BB561_006281</name>
</gene>
<evidence type="ECO:0000313" key="1">
    <source>
        <dbReference type="EMBL" id="PVU87569.1"/>
    </source>
</evidence>
<keyword evidence="2" id="KW-1185">Reference proteome</keyword>
<reference evidence="1 2" key="1">
    <citation type="journal article" date="2018" name="MBio">
        <title>Comparative Genomics Reveals the Core Gene Toolbox for the Fungus-Insect Symbiosis.</title>
        <authorList>
            <person name="Wang Y."/>
            <person name="Stata M."/>
            <person name="Wang W."/>
            <person name="Stajich J.E."/>
            <person name="White M.M."/>
            <person name="Moncalvo J.M."/>
        </authorList>
    </citation>
    <scope>NUCLEOTIDE SEQUENCE [LARGE SCALE GENOMIC DNA]</scope>
    <source>
        <strain evidence="1 2">SWE-8-4</strain>
    </source>
</reference>
<dbReference type="EMBL" id="MBFR01000478">
    <property type="protein sequence ID" value="PVU87569.1"/>
    <property type="molecule type" value="Genomic_DNA"/>
</dbReference>
<organism evidence="1 2">
    <name type="scientific">Smittium simulii</name>
    <dbReference type="NCBI Taxonomy" id="133385"/>
    <lineage>
        <taxon>Eukaryota</taxon>
        <taxon>Fungi</taxon>
        <taxon>Fungi incertae sedis</taxon>
        <taxon>Zoopagomycota</taxon>
        <taxon>Kickxellomycotina</taxon>
        <taxon>Harpellomycetes</taxon>
        <taxon>Harpellales</taxon>
        <taxon>Legeriomycetaceae</taxon>
        <taxon>Smittium</taxon>
    </lineage>
</organism>
<dbReference type="AlphaFoldDB" id="A0A2T9Y5D6"/>
<proteinExistence type="predicted"/>
<protein>
    <submittedName>
        <fullName evidence="1">Uncharacterized protein</fullName>
    </submittedName>
</protein>
<evidence type="ECO:0000313" key="2">
    <source>
        <dbReference type="Proteomes" id="UP000245383"/>
    </source>
</evidence>